<keyword evidence="8" id="KW-1185">Reference proteome</keyword>
<sequence length="236" mass="26117">MSFRTFILGLSASFGVAWLAIVVVPFIKMRNLAPIELNEATDGATGIFFPKRTGRVADGAQVYAENGCYLCHTQVVRPTYAGNDLYRPDWGGLKADPDRGDTRRETNAYDFFGEKFAQIGVSRMGPDLSNLGRRVESIYAKDGSATQWLYSYLYNPRHIPENYQSTCPSFSFLFHEQPVKGERNADALPYGGTDDTEIVPGPEVKALVSYLLSLKKDQAVPTVLNFAPDKGKAAKK</sequence>
<dbReference type="PROSITE" id="PS51007">
    <property type="entry name" value="CYTC"/>
    <property type="match status" value="1"/>
</dbReference>
<keyword evidence="3 4" id="KW-0408">Iron</keyword>
<evidence type="ECO:0000259" key="6">
    <source>
        <dbReference type="PROSITE" id="PS51007"/>
    </source>
</evidence>
<comment type="caution">
    <text evidence="7">The sequence shown here is derived from an EMBL/GenBank/DDBJ whole genome shotgun (WGS) entry which is preliminary data.</text>
</comment>
<dbReference type="InterPro" id="IPR009056">
    <property type="entry name" value="Cyt_c-like_dom"/>
</dbReference>
<dbReference type="Gene3D" id="1.10.760.10">
    <property type="entry name" value="Cytochrome c-like domain"/>
    <property type="match status" value="1"/>
</dbReference>
<keyword evidence="5" id="KW-1133">Transmembrane helix</keyword>
<dbReference type="InterPro" id="IPR036909">
    <property type="entry name" value="Cyt_c-like_dom_sf"/>
</dbReference>
<dbReference type="GO" id="GO:0046872">
    <property type="term" value="F:metal ion binding"/>
    <property type="evidence" value="ECO:0007669"/>
    <property type="project" value="UniProtKB-KW"/>
</dbReference>
<dbReference type="GO" id="GO:0009055">
    <property type="term" value="F:electron transfer activity"/>
    <property type="evidence" value="ECO:0007669"/>
    <property type="project" value="InterPro"/>
</dbReference>
<evidence type="ECO:0000256" key="5">
    <source>
        <dbReference type="SAM" id="Phobius"/>
    </source>
</evidence>
<keyword evidence="2 4" id="KW-0479">Metal-binding</keyword>
<dbReference type="InterPro" id="IPR003468">
    <property type="entry name" value="Cyt_c_oxidase_monohaem-su/FixO"/>
</dbReference>
<dbReference type="Proteomes" id="UP000600139">
    <property type="component" value="Unassembled WGS sequence"/>
</dbReference>
<dbReference type="GO" id="GO:0020037">
    <property type="term" value="F:heme binding"/>
    <property type="evidence" value="ECO:0007669"/>
    <property type="project" value="InterPro"/>
</dbReference>
<dbReference type="Pfam" id="PF02433">
    <property type="entry name" value="FixO"/>
    <property type="match status" value="1"/>
</dbReference>
<keyword evidence="1 4" id="KW-0349">Heme</keyword>
<dbReference type="SUPFAM" id="SSF46626">
    <property type="entry name" value="Cytochrome c"/>
    <property type="match status" value="1"/>
</dbReference>
<evidence type="ECO:0000313" key="8">
    <source>
        <dbReference type="Proteomes" id="UP000600139"/>
    </source>
</evidence>
<keyword evidence="5" id="KW-0472">Membrane</keyword>
<gene>
    <name evidence="7" type="ORF">JIN84_06290</name>
</gene>
<dbReference type="AlphaFoldDB" id="A0A934V9J5"/>
<evidence type="ECO:0000313" key="7">
    <source>
        <dbReference type="EMBL" id="MBK1815213.1"/>
    </source>
</evidence>
<evidence type="ECO:0000256" key="3">
    <source>
        <dbReference type="ARBA" id="ARBA00023004"/>
    </source>
</evidence>
<feature type="domain" description="Cytochrome c" evidence="6">
    <location>
        <begin position="54"/>
        <end position="215"/>
    </location>
</feature>
<evidence type="ECO:0000256" key="4">
    <source>
        <dbReference type="PROSITE-ProRule" id="PRU00433"/>
    </source>
</evidence>
<dbReference type="EMBL" id="JAENIK010000006">
    <property type="protein sequence ID" value="MBK1815213.1"/>
    <property type="molecule type" value="Genomic_DNA"/>
</dbReference>
<proteinExistence type="predicted"/>
<evidence type="ECO:0000256" key="2">
    <source>
        <dbReference type="ARBA" id="ARBA00022723"/>
    </source>
</evidence>
<organism evidence="7 8">
    <name type="scientific">Luteolibacter yonseiensis</name>
    <dbReference type="NCBI Taxonomy" id="1144680"/>
    <lineage>
        <taxon>Bacteria</taxon>
        <taxon>Pseudomonadati</taxon>
        <taxon>Verrucomicrobiota</taxon>
        <taxon>Verrucomicrobiia</taxon>
        <taxon>Verrucomicrobiales</taxon>
        <taxon>Verrucomicrobiaceae</taxon>
        <taxon>Luteolibacter</taxon>
    </lineage>
</organism>
<reference evidence="7" key="1">
    <citation type="submission" date="2021-01" db="EMBL/GenBank/DDBJ databases">
        <title>Modified the classification status of verrucomicrobia.</title>
        <authorList>
            <person name="Feng X."/>
        </authorList>
    </citation>
    <scope>NUCLEOTIDE SEQUENCE</scope>
    <source>
        <strain evidence="7">JCM 18052</strain>
    </source>
</reference>
<keyword evidence="5" id="KW-0812">Transmembrane</keyword>
<evidence type="ECO:0000256" key="1">
    <source>
        <dbReference type="ARBA" id="ARBA00022617"/>
    </source>
</evidence>
<name>A0A934V9J5_9BACT</name>
<accession>A0A934V9J5</accession>
<dbReference type="RefSeq" id="WP_200350182.1">
    <property type="nucleotide sequence ID" value="NZ_BAABHZ010000011.1"/>
</dbReference>
<feature type="transmembrane region" description="Helical" evidence="5">
    <location>
        <begin position="6"/>
        <end position="27"/>
    </location>
</feature>
<protein>
    <submittedName>
        <fullName evidence="7">Cbb3-type cytochrome c oxidase subunit II</fullName>
    </submittedName>
</protein>